<keyword evidence="3" id="KW-1185">Reference proteome</keyword>
<keyword evidence="1" id="KW-0812">Transmembrane</keyword>
<proteinExistence type="predicted"/>
<feature type="transmembrane region" description="Helical" evidence="1">
    <location>
        <begin position="18"/>
        <end position="38"/>
    </location>
</feature>
<gene>
    <name evidence="2" type="ORF">FB459_0408</name>
</gene>
<dbReference type="Proteomes" id="UP000320806">
    <property type="component" value="Unassembled WGS sequence"/>
</dbReference>
<comment type="caution">
    <text evidence="2">The sequence shown here is derived from an EMBL/GenBank/DDBJ whole genome shotgun (WGS) entry which is preliminary data.</text>
</comment>
<evidence type="ECO:0000313" key="3">
    <source>
        <dbReference type="Proteomes" id="UP000320806"/>
    </source>
</evidence>
<keyword evidence="1" id="KW-0472">Membrane</keyword>
<feature type="transmembrane region" description="Helical" evidence="1">
    <location>
        <begin position="103"/>
        <end position="123"/>
    </location>
</feature>
<accession>A0A542ECG0</accession>
<sequence length="127" mass="13002">MTARGEKTVTTNPTVPNLLVGTAIAAVTGIAMFVINGGDGDMWWAYPLIGAILALALWGMLLAGSYGHKERRGIVEPRSYAIAGLLGVVAGSIVGTLTGENSFWAVGFIIAGVLLPAASASTGKDRS</sequence>
<name>A0A542ECG0_9MICO</name>
<feature type="transmembrane region" description="Helical" evidence="1">
    <location>
        <begin position="44"/>
        <end position="67"/>
    </location>
</feature>
<reference evidence="2 3" key="1">
    <citation type="submission" date="2019-06" db="EMBL/GenBank/DDBJ databases">
        <title>Sequencing the genomes of 1000 actinobacteria strains.</title>
        <authorList>
            <person name="Klenk H.-P."/>
        </authorList>
    </citation>
    <scope>NUCLEOTIDE SEQUENCE [LARGE SCALE GENOMIC DNA]</scope>
    <source>
        <strain evidence="2 3">DSM 19828</strain>
    </source>
</reference>
<protein>
    <submittedName>
        <fullName evidence="2">Uncharacterized protein</fullName>
    </submittedName>
</protein>
<feature type="transmembrane region" description="Helical" evidence="1">
    <location>
        <begin position="79"/>
        <end position="97"/>
    </location>
</feature>
<dbReference type="AlphaFoldDB" id="A0A542ECG0"/>
<dbReference type="RefSeq" id="WP_141927279.1">
    <property type="nucleotide sequence ID" value="NZ_BAABCI010000039.1"/>
</dbReference>
<organism evidence="2 3">
    <name type="scientific">Yimella lutea</name>
    <dbReference type="NCBI Taxonomy" id="587872"/>
    <lineage>
        <taxon>Bacteria</taxon>
        <taxon>Bacillati</taxon>
        <taxon>Actinomycetota</taxon>
        <taxon>Actinomycetes</taxon>
        <taxon>Micrococcales</taxon>
        <taxon>Dermacoccaceae</taxon>
        <taxon>Yimella</taxon>
    </lineage>
</organism>
<dbReference type="EMBL" id="VFMO01000001">
    <property type="protein sequence ID" value="TQJ13023.1"/>
    <property type="molecule type" value="Genomic_DNA"/>
</dbReference>
<evidence type="ECO:0000256" key="1">
    <source>
        <dbReference type="SAM" id="Phobius"/>
    </source>
</evidence>
<keyword evidence="1" id="KW-1133">Transmembrane helix</keyword>
<evidence type="ECO:0000313" key="2">
    <source>
        <dbReference type="EMBL" id="TQJ13023.1"/>
    </source>
</evidence>